<dbReference type="InterPro" id="IPR002606">
    <property type="entry name" value="Riboflavin_kinase_bac"/>
</dbReference>
<comment type="function">
    <text evidence="1">Catalyzes the phosphorylation of riboflavin to FMN followed by the adenylation of FMN to FAD.</text>
</comment>
<evidence type="ECO:0000256" key="3">
    <source>
        <dbReference type="ARBA" id="ARBA00005201"/>
    </source>
</evidence>
<keyword evidence="6 15" id="KW-0808">Transferase</keyword>
<dbReference type="SUPFAM" id="SSF82114">
    <property type="entry name" value="Riboflavin kinase-like"/>
    <property type="match status" value="1"/>
</dbReference>
<evidence type="ECO:0000256" key="9">
    <source>
        <dbReference type="ARBA" id="ARBA00022777"/>
    </source>
</evidence>
<dbReference type="InterPro" id="IPR015865">
    <property type="entry name" value="Riboflavin_kinase_bac/euk"/>
</dbReference>
<dbReference type="CDD" id="cd02064">
    <property type="entry name" value="FAD_synthetase_N"/>
    <property type="match status" value="1"/>
</dbReference>
<evidence type="ECO:0000259" key="16">
    <source>
        <dbReference type="SMART" id="SM00904"/>
    </source>
</evidence>
<proteinExistence type="inferred from homology"/>
<keyword evidence="8 15" id="KW-0547">Nucleotide-binding</keyword>
<dbReference type="EMBL" id="SWCI01000006">
    <property type="protein sequence ID" value="TKB48774.1"/>
    <property type="molecule type" value="Genomic_DNA"/>
</dbReference>
<dbReference type="NCBIfam" id="NF004159">
    <property type="entry name" value="PRK05627.1-2"/>
    <property type="match status" value="1"/>
</dbReference>
<dbReference type="RefSeq" id="WP_136853451.1">
    <property type="nucleotide sequence ID" value="NZ_SWCI01000006.1"/>
</dbReference>
<dbReference type="Gene3D" id="2.40.30.30">
    <property type="entry name" value="Riboflavin kinase-like"/>
    <property type="match status" value="1"/>
</dbReference>
<dbReference type="GO" id="GO:0009231">
    <property type="term" value="P:riboflavin biosynthetic process"/>
    <property type="evidence" value="ECO:0007669"/>
    <property type="project" value="InterPro"/>
</dbReference>
<comment type="catalytic activity">
    <reaction evidence="14 15">
        <text>FMN + ATP + H(+) = FAD + diphosphate</text>
        <dbReference type="Rhea" id="RHEA:17237"/>
        <dbReference type="ChEBI" id="CHEBI:15378"/>
        <dbReference type="ChEBI" id="CHEBI:30616"/>
        <dbReference type="ChEBI" id="CHEBI:33019"/>
        <dbReference type="ChEBI" id="CHEBI:57692"/>
        <dbReference type="ChEBI" id="CHEBI:58210"/>
        <dbReference type="EC" id="2.7.7.2"/>
    </reaction>
</comment>
<dbReference type="UniPathway" id="UPA00277">
    <property type="reaction ID" value="UER00407"/>
</dbReference>
<dbReference type="InterPro" id="IPR023468">
    <property type="entry name" value="Riboflavin_kinase"/>
</dbReference>
<evidence type="ECO:0000256" key="12">
    <source>
        <dbReference type="ARBA" id="ARBA00023268"/>
    </source>
</evidence>
<comment type="catalytic activity">
    <reaction evidence="13 15">
        <text>riboflavin + ATP = FMN + ADP + H(+)</text>
        <dbReference type="Rhea" id="RHEA:14357"/>
        <dbReference type="ChEBI" id="CHEBI:15378"/>
        <dbReference type="ChEBI" id="CHEBI:30616"/>
        <dbReference type="ChEBI" id="CHEBI:57986"/>
        <dbReference type="ChEBI" id="CHEBI:58210"/>
        <dbReference type="ChEBI" id="CHEBI:456216"/>
        <dbReference type="EC" id="2.7.1.26"/>
    </reaction>
</comment>
<evidence type="ECO:0000256" key="6">
    <source>
        <dbReference type="ARBA" id="ARBA00022679"/>
    </source>
</evidence>
<dbReference type="PANTHER" id="PTHR22749:SF6">
    <property type="entry name" value="RIBOFLAVIN KINASE"/>
    <property type="match status" value="1"/>
</dbReference>
<dbReference type="GO" id="GO:0009398">
    <property type="term" value="P:FMN biosynthetic process"/>
    <property type="evidence" value="ECO:0007669"/>
    <property type="project" value="UniProtKB-UniRule"/>
</dbReference>
<dbReference type="SMART" id="SM00904">
    <property type="entry name" value="Flavokinase"/>
    <property type="match status" value="1"/>
</dbReference>
<gene>
    <name evidence="17" type="primary">ribF</name>
    <name evidence="17" type="ORF">FCL40_11550</name>
</gene>
<dbReference type="SUPFAM" id="SSF52374">
    <property type="entry name" value="Nucleotidylyl transferase"/>
    <property type="match status" value="1"/>
</dbReference>
<dbReference type="FunFam" id="3.40.50.620:FF:000021">
    <property type="entry name" value="Riboflavin biosynthesis protein"/>
    <property type="match status" value="1"/>
</dbReference>
<dbReference type="Gene3D" id="3.40.50.620">
    <property type="entry name" value="HUPs"/>
    <property type="match status" value="1"/>
</dbReference>
<evidence type="ECO:0000256" key="7">
    <source>
        <dbReference type="ARBA" id="ARBA00022695"/>
    </source>
</evidence>
<dbReference type="NCBIfam" id="NF004163">
    <property type="entry name" value="PRK05627.1-6"/>
    <property type="match status" value="1"/>
</dbReference>
<evidence type="ECO:0000313" key="18">
    <source>
        <dbReference type="Proteomes" id="UP000305674"/>
    </source>
</evidence>
<organism evidence="17 18">
    <name type="scientific">Ferrimonas sediminicola</name>
    <dbReference type="NCBI Taxonomy" id="2569538"/>
    <lineage>
        <taxon>Bacteria</taxon>
        <taxon>Pseudomonadati</taxon>
        <taxon>Pseudomonadota</taxon>
        <taxon>Gammaproteobacteria</taxon>
        <taxon>Alteromonadales</taxon>
        <taxon>Ferrimonadaceae</taxon>
        <taxon>Ferrimonas</taxon>
    </lineage>
</organism>
<dbReference type="AlphaFoldDB" id="A0A4U1BEL9"/>
<evidence type="ECO:0000256" key="4">
    <source>
        <dbReference type="ARBA" id="ARBA00022630"/>
    </source>
</evidence>
<dbReference type="NCBIfam" id="NF004160">
    <property type="entry name" value="PRK05627.1-3"/>
    <property type="match status" value="1"/>
</dbReference>
<dbReference type="Pfam" id="PF06574">
    <property type="entry name" value="FAD_syn"/>
    <property type="match status" value="1"/>
</dbReference>
<dbReference type="GO" id="GO:0005524">
    <property type="term" value="F:ATP binding"/>
    <property type="evidence" value="ECO:0007669"/>
    <property type="project" value="UniProtKB-UniRule"/>
</dbReference>
<evidence type="ECO:0000256" key="2">
    <source>
        <dbReference type="ARBA" id="ARBA00004726"/>
    </source>
</evidence>
<protein>
    <recommendedName>
        <fullName evidence="15">Riboflavin biosynthesis protein</fullName>
    </recommendedName>
    <domain>
        <recommendedName>
            <fullName evidence="15">Riboflavin kinase</fullName>
            <ecNumber evidence="15">2.7.1.26</ecNumber>
        </recommendedName>
        <alternativeName>
            <fullName evidence="15">Flavokinase</fullName>
        </alternativeName>
    </domain>
    <domain>
        <recommendedName>
            <fullName evidence="15">FMN adenylyltransferase</fullName>
            <ecNumber evidence="15">2.7.7.2</ecNumber>
        </recommendedName>
        <alternativeName>
            <fullName evidence="15">FAD pyrophosphorylase</fullName>
        </alternativeName>
        <alternativeName>
            <fullName evidence="15">FAD synthase</fullName>
        </alternativeName>
    </domain>
</protein>
<keyword evidence="4 15" id="KW-0285">Flavoprotein</keyword>
<dbReference type="EC" id="2.7.1.26" evidence="15"/>
<feature type="domain" description="Riboflavin kinase" evidence="16">
    <location>
        <begin position="183"/>
        <end position="307"/>
    </location>
</feature>
<dbReference type="InterPro" id="IPR023465">
    <property type="entry name" value="Riboflavin_kinase_dom_sf"/>
</dbReference>
<evidence type="ECO:0000256" key="10">
    <source>
        <dbReference type="ARBA" id="ARBA00022827"/>
    </source>
</evidence>
<evidence type="ECO:0000256" key="13">
    <source>
        <dbReference type="ARBA" id="ARBA00047880"/>
    </source>
</evidence>
<dbReference type="InterPro" id="IPR014729">
    <property type="entry name" value="Rossmann-like_a/b/a_fold"/>
</dbReference>
<dbReference type="NCBIfam" id="TIGR00083">
    <property type="entry name" value="ribF"/>
    <property type="match status" value="1"/>
</dbReference>
<reference evidence="17 18" key="1">
    <citation type="submission" date="2019-04" db="EMBL/GenBank/DDBJ databases">
        <authorList>
            <person name="Hwang J.C."/>
        </authorList>
    </citation>
    <scope>NUCLEOTIDE SEQUENCE [LARGE SCALE GENOMIC DNA]</scope>
    <source>
        <strain evidence="17 18">IMCC35001</strain>
    </source>
</reference>
<evidence type="ECO:0000256" key="8">
    <source>
        <dbReference type="ARBA" id="ARBA00022741"/>
    </source>
</evidence>
<dbReference type="Pfam" id="PF01687">
    <property type="entry name" value="Flavokinase"/>
    <property type="match status" value="1"/>
</dbReference>
<keyword evidence="9 15" id="KW-0418">Kinase</keyword>
<sequence>MELIRGIHNLRPRHRGCVLTIGNFDGVHRGHAEVINALVKKGKELNLPTTVMLFEPQPQEHFAGERAPARLNLLRDKLQRLAELEVDRVLCVSFNHRFAELTSDQFIEQLLVAKLDVRYLVVGDDFCFGKGRQGSFHTLARAGERHGFQVVPTDSFKVAQQRVSSTLIRLALAHGDLDRASGMLGYDYQITGRVAHGRKLGRTLGFPTANILMKRRVVPVNGVFAVRVYDERDRCYPGVANVGHRPTVSGTRCQLEVHLFDFDGDLYGEHLRVALVSHLRKEQAFESLEALQSQIIKDAQQAKILLAAS</sequence>
<accession>A0A4U1BEL9</accession>
<name>A0A4U1BEL9_9GAMM</name>
<dbReference type="PANTHER" id="PTHR22749">
    <property type="entry name" value="RIBOFLAVIN KINASE/FMN ADENYLYLTRANSFERASE"/>
    <property type="match status" value="1"/>
</dbReference>
<dbReference type="UniPathway" id="UPA00276">
    <property type="reaction ID" value="UER00406"/>
</dbReference>
<dbReference type="GO" id="GO:0008531">
    <property type="term" value="F:riboflavin kinase activity"/>
    <property type="evidence" value="ECO:0007669"/>
    <property type="project" value="UniProtKB-UniRule"/>
</dbReference>
<dbReference type="PIRSF" id="PIRSF004491">
    <property type="entry name" value="FAD_Synth"/>
    <property type="match status" value="1"/>
</dbReference>
<dbReference type="GO" id="GO:0003919">
    <property type="term" value="F:FMN adenylyltransferase activity"/>
    <property type="evidence" value="ECO:0007669"/>
    <property type="project" value="UniProtKB-UniRule"/>
</dbReference>
<dbReference type="Proteomes" id="UP000305674">
    <property type="component" value="Unassembled WGS sequence"/>
</dbReference>
<dbReference type="InterPro" id="IPR015864">
    <property type="entry name" value="FAD_synthase"/>
</dbReference>
<evidence type="ECO:0000256" key="1">
    <source>
        <dbReference type="ARBA" id="ARBA00002121"/>
    </source>
</evidence>
<dbReference type="NCBIfam" id="NF004162">
    <property type="entry name" value="PRK05627.1-5"/>
    <property type="match status" value="1"/>
</dbReference>
<keyword evidence="11 15" id="KW-0067">ATP-binding</keyword>
<comment type="caution">
    <text evidence="17">The sequence shown here is derived from an EMBL/GenBank/DDBJ whole genome shotgun (WGS) entry which is preliminary data.</text>
</comment>
<dbReference type="GO" id="GO:0006747">
    <property type="term" value="P:FAD biosynthetic process"/>
    <property type="evidence" value="ECO:0007669"/>
    <property type="project" value="UniProtKB-UniRule"/>
</dbReference>
<keyword evidence="10 15" id="KW-0274">FAD</keyword>
<dbReference type="FunFam" id="2.40.30.30:FF:000003">
    <property type="entry name" value="Riboflavin biosynthesis protein"/>
    <property type="match status" value="1"/>
</dbReference>
<comment type="pathway">
    <text evidence="2 15">Cofactor biosynthesis; FAD biosynthesis; FAD from FMN: step 1/1.</text>
</comment>
<evidence type="ECO:0000256" key="15">
    <source>
        <dbReference type="PIRNR" id="PIRNR004491"/>
    </source>
</evidence>
<comment type="similarity">
    <text evidence="15">Belongs to the ribF family.</text>
</comment>
<evidence type="ECO:0000256" key="14">
    <source>
        <dbReference type="ARBA" id="ARBA00049494"/>
    </source>
</evidence>
<keyword evidence="7 15" id="KW-0548">Nucleotidyltransferase</keyword>
<comment type="pathway">
    <text evidence="3 15">Cofactor biosynthesis; FMN biosynthesis; FMN from riboflavin (ATP route): step 1/1.</text>
</comment>
<evidence type="ECO:0000256" key="11">
    <source>
        <dbReference type="ARBA" id="ARBA00022840"/>
    </source>
</evidence>
<evidence type="ECO:0000313" key="17">
    <source>
        <dbReference type="EMBL" id="TKB48774.1"/>
    </source>
</evidence>
<keyword evidence="18" id="KW-1185">Reference proteome</keyword>
<dbReference type="OrthoDB" id="9803667at2"/>
<evidence type="ECO:0000256" key="5">
    <source>
        <dbReference type="ARBA" id="ARBA00022643"/>
    </source>
</evidence>
<dbReference type="EC" id="2.7.7.2" evidence="15"/>
<keyword evidence="5 15" id="KW-0288">FMN</keyword>
<keyword evidence="12" id="KW-0511">Multifunctional enzyme</keyword>